<dbReference type="GO" id="GO:0006508">
    <property type="term" value="P:proteolysis"/>
    <property type="evidence" value="ECO:0007669"/>
    <property type="project" value="UniProtKB-KW"/>
</dbReference>
<dbReference type="PROSITE" id="PS50240">
    <property type="entry name" value="TRYPSIN_DOM"/>
    <property type="match status" value="1"/>
</dbReference>
<dbReference type="SUPFAM" id="SSF50494">
    <property type="entry name" value="Trypsin-like serine proteases"/>
    <property type="match status" value="1"/>
</dbReference>
<dbReference type="PANTHER" id="PTHR24252:SF8">
    <property type="entry name" value="ACROSIN"/>
    <property type="match status" value="1"/>
</dbReference>
<dbReference type="AlphaFoldDB" id="A0A4X2M686"/>
<evidence type="ECO:0000313" key="11">
    <source>
        <dbReference type="Ensembl" id="ENSVURP00010031783.1"/>
    </source>
</evidence>
<dbReference type="Gene3D" id="2.40.10.10">
    <property type="entry name" value="Trypsin-like serine proteases"/>
    <property type="match status" value="2"/>
</dbReference>
<evidence type="ECO:0000256" key="2">
    <source>
        <dbReference type="ARBA" id="ARBA00012050"/>
    </source>
</evidence>
<accession>A0A4X2M686</accession>
<reference evidence="11" key="3">
    <citation type="submission" date="2025-09" db="UniProtKB">
        <authorList>
            <consortium name="Ensembl"/>
        </authorList>
    </citation>
    <scope>IDENTIFICATION</scope>
</reference>
<dbReference type="InterPro" id="IPR009003">
    <property type="entry name" value="Peptidase_S1_PA"/>
</dbReference>
<dbReference type="InterPro" id="IPR033116">
    <property type="entry name" value="TRYPSIN_SER"/>
</dbReference>
<feature type="domain" description="Peptidase S1" evidence="10">
    <location>
        <begin position="34"/>
        <end position="284"/>
    </location>
</feature>
<dbReference type="InterPro" id="IPR043504">
    <property type="entry name" value="Peptidase_S1_PA_chymotrypsin"/>
</dbReference>
<keyword evidence="12" id="KW-1185">Reference proteome</keyword>
<evidence type="ECO:0000259" key="10">
    <source>
        <dbReference type="PROSITE" id="PS50240"/>
    </source>
</evidence>
<dbReference type="STRING" id="29139.ENSVURP00010031783"/>
<dbReference type="FunFam" id="2.40.10.10:FF:000003">
    <property type="entry name" value="Transmembrane serine protease 3"/>
    <property type="match status" value="1"/>
</dbReference>
<gene>
    <name evidence="11" type="primary">LOC114037479</name>
</gene>
<keyword evidence="6 8" id="KW-0720">Serine protease</keyword>
<dbReference type="InterPro" id="IPR001254">
    <property type="entry name" value="Trypsin_dom"/>
</dbReference>
<keyword evidence="5 8" id="KW-0378">Hydrolase</keyword>
<protein>
    <recommendedName>
        <fullName evidence="3">Acrosin</fullName>
        <ecNumber evidence="2">3.4.21.10</ecNumber>
    </recommendedName>
</protein>
<comment type="catalytic activity">
    <reaction evidence="1">
        <text>Preferential cleavage: Arg-|-Xaa, Lys-|-Xaa.</text>
        <dbReference type="EC" id="3.4.21.10"/>
    </reaction>
</comment>
<organism evidence="11 12">
    <name type="scientific">Vombatus ursinus</name>
    <name type="common">Common wombat</name>
    <dbReference type="NCBI Taxonomy" id="29139"/>
    <lineage>
        <taxon>Eukaryota</taxon>
        <taxon>Metazoa</taxon>
        <taxon>Chordata</taxon>
        <taxon>Craniata</taxon>
        <taxon>Vertebrata</taxon>
        <taxon>Euteleostomi</taxon>
        <taxon>Mammalia</taxon>
        <taxon>Metatheria</taxon>
        <taxon>Diprotodontia</taxon>
        <taxon>Vombatidae</taxon>
        <taxon>Vombatus</taxon>
    </lineage>
</organism>
<dbReference type="SMART" id="SM00020">
    <property type="entry name" value="Tryp_SPc"/>
    <property type="match status" value="1"/>
</dbReference>
<keyword evidence="4 8" id="KW-0645">Protease</keyword>
<evidence type="ECO:0000256" key="7">
    <source>
        <dbReference type="ARBA" id="ARBA00023157"/>
    </source>
</evidence>
<dbReference type="Ensembl" id="ENSVURT00010036195.1">
    <property type="protein sequence ID" value="ENSVURP00010031783.1"/>
    <property type="gene ID" value="ENSVURG00010024283.1"/>
</dbReference>
<name>A0A4X2M686_VOMUR</name>
<reference evidence="12" key="1">
    <citation type="submission" date="2018-12" db="EMBL/GenBank/DDBJ databases">
        <authorList>
            <person name="Yazar S."/>
        </authorList>
    </citation>
    <scope>NUCLEOTIDE SEQUENCE [LARGE SCALE GENOMIC DNA]</scope>
</reference>
<dbReference type="InterPro" id="IPR018114">
    <property type="entry name" value="TRYPSIN_HIS"/>
</dbReference>
<evidence type="ECO:0000256" key="9">
    <source>
        <dbReference type="SAM" id="MobiDB-lite"/>
    </source>
</evidence>
<evidence type="ECO:0000256" key="5">
    <source>
        <dbReference type="ARBA" id="ARBA00022801"/>
    </source>
</evidence>
<dbReference type="GO" id="GO:0007340">
    <property type="term" value="P:acrosome reaction"/>
    <property type="evidence" value="ECO:0007669"/>
    <property type="project" value="TreeGrafter"/>
</dbReference>
<evidence type="ECO:0000256" key="1">
    <source>
        <dbReference type="ARBA" id="ARBA00001656"/>
    </source>
</evidence>
<dbReference type="PRINTS" id="PR00722">
    <property type="entry name" value="CHYMOTRYPSIN"/>
</dbReference>
<evidence type="ECO:0000256" key="8">
    <source>
        <dbReference type="RuleBase" id="RU363034"/>
    </source>
</evidence>
<evidence type="ECO:0000256" key="3">
    <source>
        <dbReference type="ARBA" id="ARBA00017161"/>
    </source>
</evidence>
<dbReference type="Proteomes" id="UP000314987">
    <property type="component" value="Unassembled WGS sequence"/>
</dbReference>
<feature type="region of interest" description="Disordered" evidence="9">
    <location>
        <begin position="328"/>
        <end position="363"/>
    </location>
</feature>
<dbReference type="EC" id="3.4.21.10" evidence="2"/>
<evidence type="ECO:0000256" key="4">
    <source>
        <dbReference type="ARBA" id="ARBA00022670"/>
    </source>
</evidence>
<dbReference type="Pfam" id="PF00089">
    <property type="entry name" value="Trypsin"/>
    <property type="match status" value="1"/>
</dbReference>
<dbReference type="CDD" id="cd00190">
    <property type="entry name" value="Tryp_SPc"/>
    <property type="match status" value="1"/>
</dbReference>
<proteinExistence type="predicted"/>
<evidence type="ECO:0000256" key="6">
    <source>
        <dbReference type="ARBA" id="ARBA00022825"/>
    </source>
</evidence>
<dbReference type="PROSITE" id="PS00134">
    <property type="entry name" value="TRYPSIN_HIS"/>
    <property type="match status" value="1"/>
</dbReference>
<dbReference type="PROSITE" id="PS00135">
    <property type="entry name" value="TRYPSIN_SER"/>
    <property type="match status" value="1"/>
</dbReference>
<evidence type="ECO:0000313" key="12">
    <source>
        <dbReference type="Proteomes" id="UP000314987"/>
    </source>
</evidence>
<keyword evidence="7" id="KW-1015">Disulfide bond</keyword>
<dbReference type="OMA" id="IVSIQVQ"/>
<dbReference type="InterPro" id="IPR001314">
    <property type="entry name" value="Peptidase_S1A"/>
</dbReference>
<reference evidence="11" key="2">
    <citation type="submission" date="2025-08" db="UniProtKB">
        <authorList>
            <consortium name="Ensembl"/>
        </authorList>
    </citation>
    <scope>IDENTIFICATION</scope>
</reference>
<dbReference type="PANTHER" id="PTHR24252">
    <property type="entry name" value="ACROSIN-RELATED"/>
    <property type="match status" value="1"/>
</dbReference>
<sequence length="395" mass="43766">MSASVTLSWSPHISSPTRGLCGQRPMVNAAGTRIVGGADASRGAWPWIVSIQVQYWNGDYKYHMCGGSLIAPSWVLTAAHCFGDQANNYDLWRFLIAAWDIQIGWVYGALDSRVQERKPIKIILHEHYNKQFMKNDIALVQLDRPIVCGDLVRIACLPRASEPLFTSKEKCAIAGWGFKVEGIGTPSKILQEAEVNMIDSRTCNGTHWYYGAIHTNNLCAGYVEGKIDTCQGDSGGPLMCKDPYSSTYVVVGITSWGSGCAHAYRPGIYTSTWHFLDWISSKVGSDTVYAQLPSRPKITRPPTKARPPFPWVWTPWWIKSSAPQMWLPPPRDASETWPENEPWPPSGSLTGSPGYPNPGIAKAQALGPSQALPLTLSFPKRLRLLMDTMKSNKIK</sequence>
<dbReference type="GO" id="GO:0004252">
    <property type="term" value="F:serine-type endopeptidase activity"/>
    <property type="evidence" value="ECO:0007669"/>
    <property type="project" value="InterPro"/>
</dbReference>
<dbReference type="GeneTree" id="ENSGT00940000162777"/>